<evidence type="ECO:0000256" key="3">
    <source>
        <dbReference type="ARBA" id="ARBA00022777"/>
    </source>
</evidence>
<dbReference type="Proteomes" id="UP000291343">
    <property type="component" value="Unassembled WGS sequence"/>
</dbReference>
<accession>A0A482X544</accession>
<proteinExistence type="inferred from homology"/>
<dbReference type="InterPro" id="IPR043129">
    <property type="entry name" value="ATPase_NBD"/>
</dbReference>
<dbReference type="EC" id="2.7.1.17" evidence="4"/>
<dbReference type="EMBL" id="QKKF02017798">
    <property type="protein sequence ID" value="RZF40726.1"/>
    <property type="molecule type" value="Genomic_DNA"/>
</dbReference>
<sequence>MTLKEERTYFGMDLSTQQLKGVIVSEDLEVLYETHVQFDNALPEFRTHSGVLLTDKTTVTAPVLMWVKALDILLDKMRVCGADFSKVCALSGSAQQHGTVYWNNGAENVLKSLDPMEFLHSQLTSSFSVSNSPVWMDSSTTKQCQRLEAEVGGAEKLAEITGSKAYERFSAAQIAKIAETKSFAYNNTERISLVSSFLASLFLGSYAPIDYSDGSGMNLLDIRCKKWHQHCLQVCGSNLDEKLGDTVASHTDLGPISDYFVQRFGFDPQCRVIAFTGDNSASYAGMRLGPSDMAVSLGTSDTVFFSLANPKPLKEGHILVSPIDPKLYMALLCFKNGSLVRERIRDKYCKGSWEEFGTLLESTPRGNFGNIGLYYNSMEIIPKLMGDFKFDRAGSPVTKFSSPEQEVRALIEGQFIAKRAHAEDSGFVVGPETRIIATGGASSNKAVLQVLADCFNAPVYTLDLSNSAMLGSAYQAKYGELRRNGEVDVDFLSVTSAVPPPKLLCQPYPDAATVYDPMVERYREIIGKLEEKANLAK</sequence>
<keyword evidence="8" id="KW-1185">Reference proteome</keyword>
<dbReference type="GO" id="GO:0005829">
    <property type="term" value="C:cytosol"/>
    <property type="evidence" value="ECO:0007669"/>
    <property type="project" value="TreeGrafter"/>
</dbReference>
<evidence type="ECO:0000256" key="2">
    <source>
        <dbReference type="ARBA" id="ARBA00022679"/>
    </source>
</evidence>
<evidence type="ECO:0000259" key="6">
    <source>
        <dbReference type="Pfam" id="PF02782"/>
    </source>
</evidence>
<dbReference type="OrthoDB" id="1728974at2759"/>
<comment type="caution">
    <text evidence="7">The sequence shown here is derived from an EMBL/GenBank/DDBJ whole genome shotgun (WGS) entry which is preliminary data.</text>
</comment>
<protein>
    <recommendedName>
        <fullName evidence="4">Xylulose kinase</fullName>
        <ecNumber evidence="4">2.7.1.17</ecNumber>
    </recommendedName>
</protein>
<gene>
    <name evidence="7" type="ORF">LSTR_LSTR008675</name>
</gene>
<comment type="catalytic activity">
    <reaction evidence="4">
        <text>D-xylulose + ATP = D-xylulose 5-phosphate + ADP + H(+)</text>
        <dbReference type="Rhea" id="RHEA:10964"/>
        <dbReference type="ChEBI" id="CHEBI:15378"/>
        <dbReference type="ChEBI" id="CHEBI:17140"/>
        <dbReference type="ChEBI" id="CHEBI:30616"/>
        <dbReference type="ChEBI" id="CHEBI:57737"/>
        <dbReference type="ChEBI" id="CHEBI:456216"/>
        <dbReference type="EC" id="2.7.1.17"/>
    </reaction>
</comment>
<dbReference type="Pfam" id="PF02782">
    <property type="entry name" value="FGGY_C"/>
    <property type="match status" value="1"/>
</dbReference>
<dbReference type="SUPFAM" id="SSF53067">
    <property type="entry name" value="Actin-like ATPase domain"/>
    <property type="match status" value="2"/>
</dbReference>
<keyword evidence="2 4" id="KW-0808">Transferase</keyword>
<keyword evidence="3 4" id="KW-0418">Kinase</keyword>
<dbReference type="InterPro" id="IPR000577">
    <property type="entry name" value="Carb_kinase_FGGY"/>
</dbReference>
<dbReference type="AlphaFoldDB" id="A0A482X544"/>
<dbReference type="FunFam" id="3.30.420.40:FF:000118">
    <property type="entry name" value="Xylulose kinase 2"/>
    <property type="match status" value="1"/>
</dbReference>
<reference evidence="7 8" key="1">
    <citation type="journal article" date="2017" name="Gigascience">
        <title>Genome sequence of the small brown planthopper, Laodelphax striatellus.</title>
        <authorList>
            <person name="Zhu J."/>
            <person name="Jiang F."/>
            <person name="Wang X."/>
            <person name="Yang P."/>
            <person name="Bao Y."/>
            <person name="Zhao W."/>
            <person name="Wang W."/>
            <person name="Lu H."/>
            <person name="Wang Q."/>
            <person name="Cui N."/>
            <person name="Li J."/>
            <person name="Chen X."/>
            <person name="Luo L."/>
            <person name="Yu J."/>
            <person name="Kang L."/>
            <person name="Cui F."/>
        </authorList>
    </citation>
    <scope>NUCLEOTIDE SEQUENCE [LARGE SCALE GENOMIC DNA]</scope>
    <source>
        <strain evidence="7">Lst14</strain>
    </source>
</reference>
<dbReference type="GO" id="GO:0005997">
    <property type="term" value="P:xylulose metabolic process"/>
    <property type="evidence" value="ECO:0007669"/>
    <property type="project" value="UniProtKB-UniRule"/>
</dbReference>
<keyword evidence="4" id="KW-0067">ATP-binding</keyword>
<dbReference type="InParanoid" id="A0A482X544"/>
<dbReference type="Pfam" id="PF00370">
    <property type="entry name" value="FGGY_N"/>
    <property type="match status" value="1"/>
</dbReference>
<evidence type="ECO:0000259" key="5">
    <source>
        <dbReference type="Pfam" id="PF00370"/>
    </source>
</evidence>
<evidence type="ECO:0000313" key="7">
    <source>
        <dbReference type="EMBL" id="RZF40726.1"/>
    </source>
</evidence>
<organism evidence="7 8">
    <name type="scientific">Laodelphax striatellus</name>
    <name type="common">Small brown planthopper</name>
    <name type="synonym">Delphax striatella</name>
    <dbReference type="NCBI Taxonomy" id="195883"/>
    <lineage>
        <taxon>Eukaryota</taxon>
        <taxon>Metazoa</taxon>
        <taxon>Ecdysozoa</taxon>
        <taxon>Arthropoda</taxon>
        <taxon>Hexapoda</taxon>
        <taxon>Insecta</taxon>
        <taxon>Pterygota</taxon>
        <taxon>Neoptera</taxon>
        <taxon>Paraneoptera</taxon>
        <taxon>Hemiptera</taxon>
        <taxon>Auchenorrhyncha</taxon>
        <taxon>Fulgoroidea</taxon>
        <taxon>Delphacidae</taxon>
        <taxon>Criomorphinae</taxon>
        <taxon>Laodelphax</taxon>
    </lineage>
</organism>
<dbReference type="CDD" id="cd07776">
    <property type="entry name" value="ASKHA_NBD_FGGY_SpXK-like"/>
    <property type="match status" value="1"/>
</dbReference>
<dbReference type="Gene3D" id="3.30.420.40">
    <property type="match status" value="2"/>
</dbReference>
<dbReference type="STRING" id="195883.A0A482X544"/>
<dbReference type="InterPro" id="IPR042024">
    <property type="entry name" value="D-XK_euk"/>
</dbReference>
<dbReference type="GO" id="GO:0004856">
    <property type="term" value="F:D-xylulokinase activity"/>
    <property type="evidence" value="ECO:0007669"/>
    <property type="project" value="UniProtKB-UniRule"/>
</dbReference>
<dbReference type="GO" id="GO:0005524">
    <property type="term" value="F:ATP binding"/>
    <property type="evidence" value="ECO:0007669"/>
    <property type="project" value="UniProtKB-KW"/>
</dbReference>
<evidence type="ECO:0000313" key="8">
    <source>
        <dbReference type="Proteomes" id="UP000291343"/>
    </source>
</evidence>
<name>A0A482X544_LAOST</name>
<comment type="function">
    <text evidence="4">Phosphorylates D-xylulose to produce D-xylulose 5-phosphate, a molecule that may play an important role in the regulation of glucose metabolism and lipogenesis.</text>
</comment>
<keyword evidence="4" id="KW-0119">Carbohydrate metabolism</keyword>
<keyword evidence="4" id="KW-0859">Xylose metabolism</keyword>
<feature type="domain" description="Carbohydrate kinase FGGY N-terminal" evidence="5">
    <location>
        <begin position="132"/>
        <end position="283"/>
    </location>
</feature>
<dbReference type="PANTHER" id="PTHR10196:SF57">
    <property type="entry name" value="XYLULOSE KINASE"/>
    <property type="match status" value="1"/>
</dbReference>
<feature type="domain" description="Carbohydrate kinase FGGY C-terminal" evidence="6">
    <location>
        <begin position="293"/>
        <end position="478"/>
    </location>
</feature>
<dbReference type="SMR" id="A0A482X544"/>
<dbReference type="PIRSF" id="PIRSF000538">
    <property type="entry name" value="GlpK"/>
    <property type="match status" value="1"/>
</dbReference>
<dbReference type="InterPro" id="IPR018484">
    <property type="entry name" value="FGGY_N"/>
</dbReference>
<evidence type="ECO:0000256" key="4">
    <source>
        <dbReference type="RuleBase" id="RU367058"/>
    </source>
</evidence>
<evidence type="ECO:0000256" key="1">
    <source>
        <dbReference type="ARBA" id="ARBA00009156"/>
    </source>
</evidence>
<dbReference type="PANTHER" id="PTHR10196">
    <property type="entry name" value="SUGAR KINASE"/>
    <property type="match status" value="1"/>
</dbReference>
<dbReference type="FunCoup" id="A0A482X544">
    <property type="interactions" value="354"/>
</dbReference>
<keyword evidence="4" id="KW-0547">Nucleotide-binding</keyword>
<dbReference type="InterPro" id="IPR018485">
    <property type="entry name" value="FGGY_C"/>
</dbReference>
<comment type="similarity">
    <text evidence="1 4">Belongs to the FGGY kinase family.</text>
</comment>
<dbReference type="GO" id="GO:0042732">
    <property type="term" value="P:D-xylose metabolic process"/>
    <property type="evidence" value="ECO:0007669"/>
    <property type="project" value="UniProtKB-UniRule"/>
</dbReference>